<gene>
    <name evidence="1" type="ORF">BMR96_02175</name>
</gene>
<dbReference type="AlphaFoldDB" id="A0A1X0VFU7"/>
<dbReference type="RefSeq" id="WP_036066482.1">
    <property type="nucleotide sequence ID" value="NZ_MPLS01000004.1"/>
</dbReference>
<proteinExistence type="predicted"/>
<accession>A0A1X0VFU7</accession>
<sequence length="77" mass="8757">MSASIHWPLPNQLNYPNAHFILLSAIQLGSQLYPNNGTFAKLINYRMIAMISDNQQGVNQFVTNTKYEFLDADRLAI</sequence>
<dbReference type="EMBL" id="MPLS01000004">
    <property type="protein sequence ID" value="ORI98456.1"/>
    <property type="molecule type" value="Genomic_DNA"/>
</dbReference>
<protein>
    <submittedName>
        <fullName evidence="1">Uncharacterized protein</fullName>
    </submittedName>
</protein>
<evidence type="ECO:0000313" key="1">
    <source>
        <dbReference type="EMBL" id="ORI98456.1"/>
    </source>
</evidence>
<dbReference type="Proteomes" id="UP000192288">
    <property type="component" value="Unassembled WGS sequence"/>
</dbReference>
<name>A0A1X0VFU7_LEUPS</name>
<comment type="caution">
    <text evidence="1">The sequence shown here is derived from an EMBL/GenBank/DDBJ whole genome shotgun (WGS) entry which is preliminary data.</text>
</comment>
<evidence type="ECO:0000313" key="2">
    <source>
        <dbReference type="Proteomes" id="UP000192288"/>
    </source>
</evidence>
<reference evidence="1 2" key="1">
    <citation type="journal article" date="2017" name="Front. Microbiol.">
        <title>Genomic Characterization of Dairy Associated Leuconostoc Species and Diversity of Leuconostocs in Undefined Mixed Mesophilic Starter Cultures.</title>
        <authorList>
            <person name="Frantzen C.A."/>
            <person name="Kot W."/>
            <person name="Pedersen T.B."/>
            <person name="Ardo Y.M."/>
            <person name="Broadbent J.R."/>
            <person name="Neve H."/>
            <person name="Hansen L.H."/>
            <person name="Dal Bello F."/>
            <person name="Ostlie H.M."/>
            <person name="Kleppen H.P."/>
            <person name="Vogensen F.K."/>
            <person name="Holo H."/>
        </authorList>
    </citation>
    <scope>NUCLEOTIDE SEQUENCE [LARGE SCALE GENOMIC DNA]</scope>
    <source>
        <strain evidence="1 2">LMGCF08</strain>
    </source>
</reference>
<organism evidence="1 2">
    <name type="scientific">Leuconostoc pseudomesenteroides</name>
    <dbReference type="NCBI Taxonomy" id="33968"/>
    <lineage>
        <taxon>Bacteria</taxon>
        <taxon>Bacillati</taxon>
        <taxon>Bacillota</taxon>
        <taxon>Bacilli</taxon>
        <taxon>Lactobacillales</taxon>
        <taxon>Lactobacillaceae</taxon>
        <taxon>Leuconostoc</taxon>
    </lineage>
</organism>